<evidence type="ECO:0000313" key="3">
    <source>
        <dbReference type="Proteomes" id="UP000324897"/>
    </source>
</evidence>
<organism evidence="2 3">
    <name type="scientific">Eragrostis curvula</name>
    <name type="common">weeping love grass</name>
    <dbReference type="NCBI Taxonomy" id="38414"/>
    <lineage>
        <taxon>Eukaryota</taxon>
        <taxon>Viridiplantae</taxon>
        <taxon>Streptophyta</taxon>
        <taxon>Embryophyta</taxon>
        <taxon>Tracheophyta</taxon>
        <taxon>Spermatophyta</taxon>
        <taxon>Magnoliopsida</taxon>
        <taxon>Liliopsida</taxon>
        <taxon>Poales</taxon>
        <taxon>Poaceae</taxon>
        <taxon>PACMAD clade</taxon>
        <taxon>Chloridoideae</taxon>
        <taxon>Eragrostideae</taxon>
        <taxon>Eragrostidinae</taxon>
        <taxon>Eragrostis</taxon>
    </lineage>
</organism>
<name>A0A5J9TAZ7_9POAL</name>
<keyword evidence="3" id="KW-1185">Reference proteome</keyword>
<feature type="compositionally biased region" description="Low complexity" evidence="1">
    <location>
        <begin position="17"/>
        <end position="33"/>
    </location>
</feature>
<dbReference type="OrthoDB" id="780193at2759"/>
<feature type="non-terminal residue" evidence="2">
    <location>
        <position position="1"/>
    </location>
</feature>
<dbReference type="Proteomes" id="UP000324897">
    <property type="component" value="Chromosome 3"/>
</dbReference>
<accession>A0A5J9TAZ7</accession>
<gene>
    <name evidence="2" type="ORF">EJB05_41874</name>
</gene>
<feature type="compositionally biased region" description="Basic residues" evidence="1">
    <location>
        <begin position="1"/>
        <end position="16"/>
    </location>
</feature>
<feature type="region of interest" description="Disordered" evidence="1">
    <location>
        <begin position="1"/>
        <end position="33"/>
    </location>
</feature>
<sequence length="89" mass="9719">MSFDHLHHRSHPHHHQAPAPLHDQLRRQQQQQQYTGAAFGYNGMQLHGAGSGGGDMFASAEDRLLLQSMQAAQMPPASVANNSSLGFFA</sequence>
<evidence type="ECO:0000313" key="2">
    <source>
        <dbReference type="EMBL" id="TVU08469.1"/>
    </source>
</evidence>
<dbReference type="AlphaFoldDB" id="A0A5J9TAZ7"/>
<comment type="caution">
    <text evidence="2">The sequence shown here is derived from an EMBL/GenBank/DDBJ whole genome shotgun (WGS) entry which is preliminary data.</text>
</comment>
<evidence type="ECO:0000256" key="1">
    <source>
        <dbReference type="SAM" id="MobiDB-lite"/>
    </source>
</evidence>
<protein>
    <submittedName>
        <fullName evidence="2">Uncharacterized protein</fullName>
    </submittedName>
</protein>
<proteinExistence type="predicted"/>
<dbReference type="Gramene" id="TVU08469">
    <property type="protein sequence ID" value="TVU08469"/>
    <property type="gene ID" value="EJB05_41874"/>
</dbReference>
<reference evidence="2 3" key="1">
    <citation type="journal article" date="2019" name="Sci. Rep.">
        <title>A high-quality genome of Eragrostis curvula grass provides insights into Poaceae evolution and supports new strategies to enhance forage quality.</title>
        <authorList>
            <person name="Carballo J."/>
            <person name="Santos B.A.C.M."/>
            <person name="Zappacosta D."/>
            <person name="Garbus I."/>
            <person name="Selva J.P."/>
            <person name="Gallo C.A."/>
            <person name="Diaz A."/>
            <person name="Albertini E."/>
            <person name="Caccamo M."/>
            <person name="Echenique V."/>
        </authorList>
    </citation>
    <scope>NUCLEOTIDE SEQUENCE [LARGE SCALE GENOMIC DNA]</scope>
    <source>
        <strain evidence="3">cv. Victoria</strain>
        <tissue evidence="2">Leaf</tissue>
    </source>
</reference>
<dbReference type="EMBL" id="RWGY01000039">
    <property type="protein sequence ID" value="TVU08469.1"/>
    <property type="molecule type" value="Genomic_DNA"/>
</dbReference>